<dbReference type="InterPro" id="IPR017560">
    <property type="entry name" value="Cyt_c_biogenesis_CcmI"/>
</dbReference>
<dbReference type="NCBIfam" id="TIGR03142">
    <property type="entry name" value="cytochro_ccmI"/>
    <property type="match status" value="1"/>
</dbReference>
<keyword evidence="2" id="KW-0472">Membrane</keyword>
<gene>
    <name evidence="3" type="primary">ccmI</name>
    <name evidence="3" type="ORF">CX676_18415</name>
</gene>
<proteinExistence type="predicted"/>
<reference evidence="3 4" key="1">
    <citation type="journal article" date="2013" name="Antonie Van Leeuwenhoek">
        <title>Paracoccus zhejiangensis sp. nov., isolated from activated sludge in wastewater-treatment system.</title>
        <authorList>
            <person name="Wu Z.G."/>
            <person name="Zhang D.F."/>
            <person name="Liu Y.L."/>
            <person name="Wang F."/>
            <person name="Jiang X."/>
            <person name="Li C."/>
            <person name="Li S.P."/>
            <person name="Hong Q."/>
            <person name="Li W.J."/>
        </authorList>
    </citation>
    <scope>NUCLEOTIDE SEQUENCE [LARGE SCALE GENOMIC DNA]</scope>
    <source>
        <strain evidence="3 4">J6</strain>
    </source>
</reference>
<keyword evidence="2" id="KW-0812">Transmembrane</keyword>
<sequence>MFWFFCAALVIIVGLAILTPVWRTRGDNGAETAAGFDLQVYRDQLREVERDLTRGVISAEEAERLRREIGRKVLEADRRAGEESPAARRNSAGWIGAVLALALLLGGAVWLYEREGVPGMPDLPLAERIAAAEAAYDSRPSQTEAEAAAPVPDRGEIDADYAALIEELRAAVAKTPDDPQGLALLSMHETRLGNLEAAITAQRHLIEVKGPDATAYDHLMLVSQLIEAAGGLITPEAEDELARALQLEPQSAQGRYMLGLLQAQNGRPDRAFPIWRDLLEEGPADAPWIAPIRAAIPDLAWLAGQPDYTPPKTAMPALPGPDADAVAAAEGMSEEEREQMISGMVQQLESRLATEGGSPEEWARLISALVVQGRADHAGEIWGEAQTRFAAQPEALEVVRKAATEAGLAE</sequence>
<keyword evidence="2" id="KW-1133">Transmembrane helix</keyword>
<evidence type="ECO:0000313" key="4">
    <source>
        <dbReference type="Proteomes" id="UP000234530"/>
    </source>
</evidence>
<evidence type="ECO:0000256" key="2">
    <source>
        <dbReference type="SAM" id="Phobius"/>
    </source>
</evidence>
<keyword evidence="1" id="KW-0201">Cytochrome c-type biogenesis</keyword>
<dbReference type="InterPro" id="IPR011990">
    <property type="entry name" value="TPR-like_helical_dom_sf"/>
</dbReference>
<name>A0A2H5F4J2_9RHOB</name>
<dbReference type="EMBL" id="CP025430">
    <property type="protein sequence ID" value="AUH66462.1"/>
    <property type="molecule type" value="Genomic_DNA"/>
</dbReference>
<dbReference type="GO" id="GO:0017004">
    <property type="term" value="P:cytochrome complex assembly"/>
    <property type="evidence" value="ECO:0007669"/>
    <property type="project" value="UniProtKB-KW"/>
</dbReference>
<organism evidence="3 4">
    <name type="scientific">Paracoccus zhejiangensis</name>
    <dbReference type="NCBI Taxonomy" id="1077935"/>
    <lineage>
        <taxon>Bacteria</taxon>
        <taxon>Pseudomonadati</taxon>
        <taxon>Pseudomonadota</taxon>
        <taxon>Alphaproteobacteria</taxon>
        <taxon>Rhodobacterales</taxon>
        <taxon>Paracoccaceae</taxon>
        <taxon>Paracoccus</taxon>
    </lineage>
</organism>
<dbReference type="KEGG" id="pzh:CX676_18415"/>
<keyword evidence="4" id="KW-1185">Reference proteome</keyword>
<dbReference type="Gene3D" id="1.25.40.10">
    <property type="entry name" value="Tetratricopeptide repeat domain"/>
    <property type="match status" value="1"/>
</dbReference>
<evidence type="ECO:0000313" key="3">
    <source>
        <dbReference type="EMBL" id="AUH66462.1"/>
    </source>
</evidence>
<evidence type="ECO:0000256" key="1">
    <source>
        <dbReference type="ARBA" id="ARBA00022748"/>
    </source>
</evidence>
<dbReference type="SUPFAM" id="SSF48452">
    <property type="entry name" value="TPR-like"/>
    <property type="match status" value="1"/>
</dbReference>
<dbReference type="Proteomes" id="UP000234530">
    <property type="component" value="Chromosome"/>
</dbReference>
<dbReference type="AlphaFoldDB" id="A0A2H5F4J2"/>
<feature type="transmembrane region" description="Helical" evidence="2">
    <location>
        <begin position="92"/>
        <end position="112"/>
    </location>
</feature>
<accession>A0A2H5F4J2</accession>
<dbReference type="OrthoDB" id="9815847at2"/>
<protein>
    <submittedName>
        <fullName evidence="3">C-type cytochrome biogenesis protein CcmI</fullName>
    </submittedName>
</protein>